<dbReference type="PROSITE" id="PS51257">
    <property type="entry name" value="PROKAR_LIPOPROTEIN"/>
    <property type="match status" value="1"/>
</dbReference>
<dbReference type="EMBL" id="AK374533">
    <property type="protein sequence ID" value="BAK05729.1"/>
    <property type="molecule type" value="mRNA"/>
</dbReference>
<proteinExistence type="evidence at transcript level"/>
<dbReference type="AlphaFoldDB" id="F2EEF7"/>
<feature type="compositionally biased region" description="Basic and acidic residues" evidence="1">
    <location>
        <begin position="120"/>
        <end position="137"/>
    </location>
</feature>
<sequence>MSSVKFYQNLLPFPPTNIAPHLSVACHARAASPSPRHAHRRGHRPLAPSPRLAAVSVALPTAGRLLPLVSPLLFFLTRKESPFLQARDLPAPAAALPRASFGSGEAPAPDAKHHIAKRIEEQSKDVTADVDTAKRGQDQSNVDAADAETIEQSKVVATDVDTAKRSEESNGVATDLDASKGSEEQSNKVDAEHDTAKRSEE</sequence>
<organism evidence="2">
    <name type="scientific">Hordeum vulgare subsp. vulgare</name>
    <name type="common">Domesticated barley</name>
    <dbReference type="NCBI Taxonomy" id="112509"/>
    <lineage>
        <taxon>Eukaryota</taxon>
        <taxon>Viridiplantae</taxon>
        <taxon>Streptophyta</taxon>
        <taxon>Embryophyta</taxon>
        <taxon>Tracheophyta</taxon>
        <taxon>Spermatophyta</taxon>
        <taxon>Magnoliopsida</taxon>
        <taxon>Liliopsida</taxon>
        <taxon>Poales</taxon>
        <taxon>Poaceae</taxon>
        <taxon>BOP clade</taxon>
        <taxon>Pooideae</taxon>
        <taxon>Triticodae</taxon>
        <taxon>Triticeae</taxon>
        <taxon>Hordeinae</taxon>
        <taxon>Hordeum</taxon>
    </lineage>
</organism>
<feature type="compositionally biased region" description="Basic and acidic residues" evidence="1">
    <location>
        <begin position="177"/>
        <end position="201"/>
    </location>
</feature>
<reference evidence="2" key="1">
    <citation type="journal article" date="2011" name="Plant Physiol.">
        <title>Comprehensive sequence analysis of 24,783 barley full-length cDNAs derived from 12 clone libraries.</title>
        <authorList>
            <person name="Matsumoto T."/>
            <person name="Tanaka T."/>
            <person name="Sakai H."/>
            <person name="Amano N."/>
            <person name="Kanamori H."/>
            <person name="Kurita K."/>
            <person name="Kikuta A."/>
            <person name="Kamiya K."/>
            <person name="Yamamoto M."/>
            <person name="Ikawa H."/>
            <person name="Fujii N."/>
            <person name="Hori K."/>
            <person name="Itoh T."/>
            <person name="Sato K."/>
        </authorList>
    </citation>
    <scope>NUCLEOTIDE SEQUENCE</scope>
    <source>
        <tissue evidence="2">Seed</tissue>
    </source>
</reference>
<evidence type="ECO:0000313" key="2">
    <source>
        <dbReference type="EMBL" id="BAK05729.1"/>
    </source>
</evidence>
<feature type="region of interest" description="Disordered" evidence="1">
    <location>
        <begin position="120"/>
        <end position="201"/>
    </location>
</feature>
<protein>
    <submittedName>
        <fullName evidence="2">Predicted protein</fullName>
    </submittedName>
</protein>
<accession>F2EEF7</accession>
<name>F2EEF7_HORVV</name>
<evidence type="ECO:0000256" key="1">
    <source>
        <dbReference type="SAM" id="MobiDB-lite"/>
    </source>
</evidence>